<dbReference type="GO" id="GO:0000712">
    <property type="term" value="P:resolution of meiotic recombination intermediates"/>
    <property type="evidence" value="ECO:0007669"/>
    <property type="project" value="TreeGrafter"/>
</dbReference>
<reference evidence="6 7" key="1">
    <citation type="journal article" date="2019" name="Nat. Ecol. Evol.">
        <title>Megaphylogeny resolves global patterns of mushroom evolution.</title>
        <authorList>
            <person name="Varga T."/>
            <person name="Krizsan K."/>
            <person name="Foldi C."/>
            <person name="Dima B."/>
            <person name="Sanchez-Garcia M."/>
            <person name="Sanchez-Ramirez S."/>
            <person name="Szollosi G.J."/>
            <person name="Szarkandi J.G."/>
            <person name="Papp V."/>
            <person name="Albert L."/>
            <person name="Andreopoulos W."/>
            <person name="Angelini C."/>
            <person name="Antonin V."/>
            <person name="Barry K.W."/>
            <person name="Bougher N.L."/>
            <person name="Buchanan P."/>
            <person name="Buyck B."/>
            <person name="Bense V."/>
            <person name="Catcheside P."/>
            <person name="Chovatia M."/>
            <person name="Cooper J."/>
            <person name="Damon W."/>
            <person name="Desjardin D."/>
            <person name="Finy P."/>
            <person name="Geml J."/>
            <person name="Haridas S."/>
            <person name="Hughes K."/>
            <person name="Justo A."/>
            <person name="Karasinski D."/>
            <person name="Kautmanova I."/>
            <person name="Kiss B."/>
            <person name="Kocsube S."/>
            <person name="Kotiranta H."/>
            <person name="LaButti K.M."/>
            <person name="Lechner B.E."/>
            <person name="Liimatainen K."/>
            <person name="Lipzen A."/>
            <person name="Lukacs Z."/>
            <person name="Mihaltcheva S."/>
            <person name="Morgado L.N."/>
            <person name="Niskanen T."/>
            <person name="Noordeloos M.E."/>
            <person name="Ohm R.A."/>
            <person name="Ortiz-Santana B."/>
            <person name="Ovrebo C."/>
            <person name="Racz N."/>
            <person name="Riley R."/>
            <person name="Savchenko A."/>
            <person name="Shiryaev A."/>
            <person name="Soop K."/>
            <person name="Spirin V."/>
            <person name="Szebenyi C."/>
            <person name="Tomsovsky M."/>
            <person name="Tulloss R.E."/>
            <person name="Uehling J."/>
            <person name="Grigoriev I.V."/>
            <person name="Vagvolgyi C."/>
            <person name="Papp T."/>
            <person name="Martin F.M."/>
            <person name="Miettinen O."/>
            <person name="Hibbett D.S."/>
            <person name="Nagy L.G."/>
        </authorList>
    </citation>
    <scope>NUCLEOTIDE SEQUENCE [LARGE SCALE GENOMIC DNA]</scope>
    <source>
        <strain evidence="6 7">CBS 166.37</strain>
    </source>
</reference>
<dbReference type="OrthoDB" id="341511at2759"/>
<proteinExistence type="inferred from homology"/>
<evidence type="ECO:0000256" key="1">
    <source>
        <dbReference type="ARBA" id="ARBA00006395"/>
    </source>
</evidence>
<feature type="compositionally biased region" description="Low complexity" evidence="3">
    <location>
        <begin position="403"/>
        <end position="416"/>
    </location>
</feature>
<comment type="similarity">
    <text evidence="1">Belongs to the RMI1 family.</text>
</comment>
<evidence type="ECO:0000259" key="4">
    <source>
        <dbReference type="Pfam" id="PF08585"/>
    </source>
</evidence>
<feature type="compositionally biased region" description="Pro residues" evidence="3">
    <location>
        <begin position="238"/>
        <end position="251"/>
    </location>
</feature>
<name>A0A5C3LJB3_9AGAR</name>
<feature type="domain" description="RMI1 N-terminal" evidence="5">
    <location>
        <begin position="15"/>
        <end position="62"/>
    </location>
</feature>
<keyword evidence="7" id="KW-1185">Reference proteome</keyword>
<evidence type="ECO:0000256" key="3">
    <source>
        <dbReference type="SAM" id="MobiDB-lite"/>
    </source>
</evidence>
<dbReference type="InterPro" id="IPR049363">
    <property type="entry name" value="RMI1_N"/>
</dbReference>
<dbReference type="Pfam" id="PF08585">
    <property type="entry name" value="RMI1_N_C"/>
    <property type="match status" value="1"/>
</dbReference>
<accession>A0A5C3LJB3</accession>
<dbReference type="EMBL" id="ML213652">
    <property type="protein sequence ID" value="TFK33239.1"/>
    <property type="molecule type" value="Genomic_DNA"/>
</dbReference>
<dbReference type="Proteomes" id="UP000308652">
    <property type="component" value="Unassembled WGS sequence"/>
</dbReference>
<dbReference type="PANTHER" id="PTHR14790">
    <property type="entry name" value="RECQ-MEDIATED GENOME INSTABILITY PROTEIN 1 RMI1"/>
    <property type="match status" value="1"/>
</dbReference>
<feature type="compositionally biased region" description="Acidic residues" evidence="3">
    <location>
        <begin position="525"/>
        <end position="545"/>
    </location>
</feature>
<evidence type="ECO:0000313" key="7">
    <source>
        <dbReference type="Proteomes" id="UP000308652"/>
    </source>
</evidence>
<dbReference type="Pfam" id="PF21000">
    <property type="entry name" value="RMI1_N_N"/>
    <property type="match status" value="1"/>
</dbReference>
<feature type="compositionally biased region" description="Low complexity" evidence="3">
    <location>
        <begin position="321"/>
        <end position="343"/>
    </location>
</feature>
<feature type="compositionally biased region" description="Pro residues" evidence="3">
    <location>
        <begin position="504"/>
        <end position="516"/>
    </location>
</feature>
<protein>
    <recommendedName>
        <fullName evidence="2">RecQ-mediated genome instability protein 1</fullName>
    </recommendedName>
</protein>
<feature type="region of interest" description="Disordered" evidence="3">
    <location>
        <begin position="231"/>
        <end position="590"/>
    </location>
</feature>
<feature type="domain" description="RecQ mediated genome instability protein 1 OB-fold" evidence="4">
    <location>
        <begin position="71"/>
        <end position="210"/>
    </location>
</feature>
<dbReference type="STRING" id="68775.A0A5C3LJB3"/>
<dbReference type="GO" id="GO:0000724">
    <property type="term" value="P:double-strand break repair via homologous recombination"/>
    <property type="evidence" value="ECO:0007669"/>
    <property type="project" value="TreeGrafter"/>
</dbReference>
<feature type="compositionally biased region" description="Low complexity" evidence="3">
    <location>
        <begin position="252"/>
        <end position="265"/>
    </location>
</feature>
<feature type="compositionally biased region" description="Low complexity" evidence="3">
    <location>
        <begin position="459"/>
        <end position="496"/>
    </location>
</feature>
<feature type="compositionally biased region" description="Acidic residues" evidence="3">
    <location>
        <begin position="367"/>
        <end position="383"/>
    </location>
</feature>
<feature type="compositionally biased region" description="Acidic residues" evidence="3">
    <location>
        <begin position="120"/>
        <end position="132"/>
    </location>
</feature>
<sequence>MIPSAVADWLEKNYPRPRIDEEWLKECYDWITTDQNLSPTTNLQGLLNALETQLLQSDLRDSMNHSTGLPEHVALPTTTTVVEGKPILVEITALTEVGSSAFQLDQIRVAREERMRTGGEEGEEDGDLEVEGEGPMPKYPRGMLRFELTDGKTTLQAMEYRMIKELTLGVTPLGYKMQLKNVRVRRGIAFLEPNNTILKGGKTVERDNNRDADFARGLRMRLGLPVDEVEDRENQAAPPTPPPPAPAPAPQPARAAPTPAPARQPNRTRVRSPLAEISPPPSPPPMYNDDEDLEPRRRKIPNHGGSIASSGSTLVGSAARSTTSSYFASGSGTTAASGSAPATRGPALDFSLLPASTRYNVPSLSPEMEDMEEFDFDLMDEIEQGAKKTQLSTGNKGKRKEAAPAPTTATSKTSPAKPVPKPKHRGQDSDDMFFGGDSMDMDDDEFLKEIEKAESSALARGPAQPPSSGSASGSGSATDPPSVSSHASASISNVMSRGRRDIFPPMPTPMKRPTPTPIDVIEIASDGDEEERGGEMEVEEVEAEDKENMPVPTRHVRRRLFGGSQSQTRSQGRGGGVMAVHAEEVIDISD</sequence>
<feature type="region of interest" description="Disordered" evidence="3">
    <location>
        <begin position="114"/>
        <end position="142"/>
    </location>
</feature>
<dbReference type="AlphaFoldDB" id="A0A5C3LJB3"/>
<dbReference type="InterPro" id="IPR042470">
    <property type="entry name" value="RMI1_N_C_sf"/>
</dbReference>
<evidence type="ECO:0000313" key="6">
    <source>
        <dbReference type="EMBL" id="TFK33239.1"/>
    </source>
</evidence>
<dbReference type="Gene3D" id="2.40.50.770">
    <property type="entry name" value="RecQ-mediated genome instability protein Rmi1, C-terminal domain"/>
    <property type="match status" value="1"/>
</dbReference>
<dbReference type="GO" id="GO:0031422">
    <property type="term" value="C:RecQ family helicase-topoisomerase III complex"/>
    <property type="evidence" value="ECO:0007669"/>
    <property type="project" value="TreeGrafter"/>
</dbReference>
<organism evidence="6 7">
    <name type="scientific">Crucibulum laeve</name>
    <dbReference type="NCBI Taxonomy" id="68775"/>
    <lineage>
        <taxon>Eukaryota</taxon>
        <taxon>Fungi</taxon>
        <taxon>Dikarya</taxon>
        <taxon>Basidiomycota</taxon>
        <taxon>Agaricomycotina</taxon>
        <taxon>Agaricomycetes</taxon>
        <taxon>Agaricomycetidae</taxon>
        <taxon>Agaricales</taxon>
        <taxon>Agaricineae</taxon>
        <taxon>Nidulariaceae</taxon>
        <taxon>Crucibulum</taxon>
    </lineage>
</organism>
<evidence type="ECO:0000256" key="2">
    <source>
        <dbReference type="ARBA" id="ARBA00018987"/>
    </source>
</evidence>
<gene>
    <name evidence="6" type="ORF">BDQ12DRAFT_691470</name>
</gene>
<evidence type="ECO:0000259" key="5">
    <source>
        <dbReference type="Pfam" id="PF21000"/>
    </source>
</evidence>
<feature type="compositionally biased region" description="Low complexity" evidence="3">
    <location>
        <begin position="562"/>
        <end position="571"/>
    </location>
</feature>
<dbReference type="InterPro" id="IPR013894">
    <property type="entry name" value="RMI1_OB"/>
</dbReference>
<dbReference type="SMART" id="SM01161">
    <property type="entry name" value="DUF1767"/>
    <property type="match status" value="1"/>
</dbReference>
<dbReference type="GO" id="GO:0016604">
    <property type="term" value="C:nuclear body"/>
    <property type="evidence" value="ECO:0007669"/>
    <property type="project" value="TreeGrafter"/>
</dbReference>
<dbReference type="PANTHER" id="PTHR14790:SF15">
    <property type="entry name" value="RECQ-MEDIATED GENOME INSTABILITY PROTEIN 1"/>
    <property type="match status" value="1"/>
</dbReference>